<comment type="subcellular location">
    <subcellularLocation>
        <location evidence="2">Cytoplasm</location>
    </subcellularLocation>
</comment>
<evidence type="ECO:0000256" key="10">
    <source>
        <dbReference type="ARBA" id="ARBA00023004"/>
    </source>
</evidence>
<evidence type="ECO:0000256" key="6">
    <source>
        <dbReference type="ARBA" id="ARBA00019269"/>
    </source>
</evidence>
<dbReference type="Gene3D" id="2.80.10.50">
    <property type="match status" value="1"/>
</dbReference>
<dbReference type="GO" id="GO:0019310">
    <property type="term" value="P:inositol catabolic process"/>
    <property type="evidence" value="ECO:0007669"/>
    <property type="project" value="InterPro"/>
</dbReference>
<reference evidence="13 14" key="1">
    <citation type="submission" date="2015-11" db="EMBL/GenBank/DDBJ databases">
        <title>Genomes and virulence difference between two physiological races of Phytophthora nicotianae.</title>
        <authorList>
            <person name="Liu H."/>
            <person name="Ma X."/>
            <person name="Yu H."/>
            <person name="Fang D."/>
            <person name="Li Y."/>
            <person name="Wang X."/>
            <person name="Wang W."/>
            <person name="Dong Y."/>
            <person name="Xiao B."/>
        </authorList>
    </citation>
    <scope>NUCLEOTIDE SEQUENCE [LARGE SCALE GENOMIC DNA]</scope>
    <source>
        <strain evidence="14">race 0</strain>
    </source>
</reference>
<dbReference type="UniPathway" id="UPA00111">
    <property type="reaction ID" value="UER00527"/>
</dbReference>
<sequence length="505" mass="57327">METAALVPPLGTSVPVTEALPTPTARFRLQFTDDRRTKELRWVLFASTLEEKQVKALYLEAEEDSKRYGKLVGLYRGWGFAEMPDAKVLFLYNGNDSLRKVPMVSVFQKSTFFPIRPKESTWFCMMTLQTQDGTCLVAGEDGDIEVCPKSYGCMWQTLLGAMGEVFLRSVHGKFLCVEEDGTILADRRLNSTWETFQVVPHHAENTGGVALRTFHGGYLCIDPVEKRVEVTDHPVPWDGGEIMSLVCNKTDSHPLFARIMRKYQTTAFVNSQVAKYGDLQHARMSIPEACKCVMELTGDSEREKSWVIKYMLATAAAVKQDGHPDWLQLAVFVRALGMIFLCWTDDDNAVLRSISAQEWMTKNSTWVVGERIPNSIQFPELNELNLDHCNCEKSGGNTASHCGLDNVLLPWTPDEYLHRVLFVNKTSLPAEALDAVRFWSLNTWYEQDNYDEFCAPQDMDTKEWICSLGKIACVPDAVVQKISVNDELPYYMQLAEKYLPESLQW</sequence>
<keyword evidence="7" id="KW-0963">Cytoplasm</keyword>
<dbReference type="SUPFAM" id="SSF109604">
    <property type="entry name" value="HD-domain/PDEase-like"/>
    <property type="match status" value="1"/>
</dbReference>
<evidence type="ECO:0000256" key="11">
    <source>
        <dbReference type="ARBA" id="ARBA00029668"/>
    </source>
</evidence>
<evidence type="ECO:0000256" key="2">
    <source>
        <dbReference type="ARBA" id="ARBA00004496"/>
    </source>
</evidence>
<gene>
    <name evidence="13" type="ORF">AM587_10017321</name>
</gene>
<protein>
    <recommendedName>
        <fullName evidence="6">Inositol oxygenase</fullName>
        <ecNumber evidence="5">1.13.99.1</ecNumber>
    </recommendedName>
    <alternativeName>
        <fullName evidence="11">Myo-inositol oxygenase</fullName>
    </alternativeName>
</protein>
<dbReference type="GO" id="GO:0005506">
    <property type="term" value="F:iron ion binding"/>
    <property type="evidence" value="ECO:0007669"/>
    <property type="project" value="InterPro"/>
</dbReference>
<comment type="catalytic activity">
    <reaction evidence="12">
        <text>myo-inositol + O2 = D-glucuronate + H2O + H(+)</text>
        <dbReference type="Rhea" id="RHEA:23696"/>
        <dbReference type="ChEBI" id="CHEBI:15377"/>
        <dbReference type="ChEBI" id="CHEBI:15378"/>
        <dbReference type="ChEBI" id="CHEBI:15379"/>
        <dbReference type="ChEBI" id="CHEBI:17268"/>
        <dbReference type="ChEBI" id="CHEBI:58720"/>
        <dbReference type="EC" id="1.13.99.1"/>
    </reaction>
</comment>
<proteinExistence type="inferred from homology"/>
<organism evidence="13 14">
    <name type="scientific">Phytophthora nicotianae</name>
    <name type="common">Potato buckeye rot agent</name>
    <name type="synonym">Phytophthora parasitica</name>
    <dbReference type="NCBI Taxonomy" id="4792"/>
    <lineage>
        <taxon>Eukaryota</taxon>
        <taxon>Sar</taxon>
        <taxon>Stramenopiles</taxon>
        <taxon>Oomycota</taxon>
        <taxon>Peronosporomycetes</taxon>
        <taxon>Peronosporales</taxon>
        <taxon>Peronosporaceae</taxon>
        <taxon>Phytophthora</taxon>
    </lineage>
</organism>
<dbReference type="InterPro" id="IPR007828">
    <property type="entry name" value="Inositol_oxygenase"/>
</dbReference>
<evidence type="ECO:0000256" key="5">
    <source>
        <dbReference type="ARBA" id="ARBA00011919"/>
    </source>
</evidence>
<evidence type="ECO:0000256" key="3">
    <source>
        <dbReference type="ARBA" id="ARBA00005167"/>
    </source>
</evidence>
<dbReference type="GO" id="GO:0050113">
    <property type="term" value="F:inositol oxygenase activity"/>
    <property type="evidence" value="ECO:0007669"/>
    <property type="project" value="UniProtKB-EC"/>
</dbReference>
<evidence type="ECO:0000256" key="12">
    <source>
        <dbReference type="ARBA" id="ARBA00048271"/>
    </source>
</evidence>
<dbReference type="PANTHER" id="PTHR12588:SF0">
    <property type="entry name" value="INOSITOL OXYGENASE"/>
    <property type="match status" value="1"/>
</dbReference>
<dbReference type="STRING" id="4790.A0A0W8CQB4"/>
<dbReference type="Proteomes" id="UP000052943">
    <property type="component" value="Unassembled WGS sequence"/>
</dbReference>
<comment type="similarity">
    <text evidence="4">Belongs to the myo-inositol oxygenase family.</text>
</comment>
<dbReference type="Pfam" id="PF05153">
    <property type="entry name" value="MIOX"/>
    <property type="match status" value="1"/>
</dbReference>
<keyword evidence="10" id="KW-0408">Iron</keyword>
<dbReference type="AlphaFoldDB" id="A0A0W8CQB4"/>
<dbReference type="EMBL" id="LNFO01002335">
    <property type="protein sequence ID" value="KUF86198.1"/>
    <property type="molecule type" value="Genomic_DNA"/>
</dbReference>
<keyword evidence="9" id="KW-0560">Oxidoreductase</keyword>
<dbReference type="InterPro" id="IPR008999">
    <property type="entry name" value="Actin-crosslinking"/>
</dbReference>
<dbReference type="OrthoDB" id="5151075at2759"/>
<evidence type="ECO:0000313" key="13">
    <source>
        <dbReference type="EMBL" id="KUF86198.1"/>
    </source>
</evidence>
<evidence type="ECO:0000256" key="1">
    <source>
        <dbReference type="ARBA" id="ARBA00001962"/>
    </source>
</evidence>
<dbReference type="EC" id="1.13.99.1" evidence="5"/>
<comment type="cofactor">
    <cofactor evidence="1">
        <name>Fe cation</name>
        <dbReference type="ChEBI" id="CHEBI:24875"/>
    </cofactor>
</comment>
<dbReference type="GO" id="GO:0005737">
    <property type="term" value="C:cytoplasm"/>
    <property type="evidence" value="ECO:0007669"/>
    <property type="project" value="UniProtKB-SubCell"/>
</dbReference>
<dbReference type="CDD" id="cd00257">
    <property type="entry name" value="beta-trefoil_FSCN-like"/>
    <property type="match status" value="1"/>
</dbReference>
<evidence type="ECO:0000256" key="7">
    <source>
        <dbReference type="ARBA" id="ARBA00022490"/>
    </source>
</evidence>
<dbReference type="SUPFAM" id="SSF50405">
    <property type="entry name" value="Actin-crosslinking proteins"/>
    <property type="match status" value="1"/>
</dbReference>
<accession>A0A0W8CQB4</accession>
<keyword evidence="8" id="KW-0479">Metal-binding</keyword>
<evidence type="ECO:0000313" key="14">
    <source>
        <dbReference type="Proteomes" id="UP000052943"/>
    </source>
</evidence>
<dbReference type="PANTHER" id="PTHR12588">
    <property type="entry name" value="MYOINOSITOL OXYGENASE"/>
    <property type="match status" value="1"/>
</dbReference>
<evidence type="ECO:0000256" key="9">
    <source>
        <dbReference type="ARBA" id="ARBA00023002"/>
    </source>
</evidence>
<evidence type="ECO:0000256" key="8">
    <source>
        <dbReference type="ARBA" id="ARBA00022723"/>
    </source>
</evidence>
<comment type="caution">
    <text evidence="13">The sequence shown here is derived from an EMBL/GenBank/DDBJ whole genome shotgun (WGS) entry which is preliminary data.</text>
</comment>
<comment type="pathway">
    <text evidence="3">Polyol metabolism; myo-inositol degradation into D-glucuronate; D-glucuronate from myo-inositol: step 1/1.</text>
</comment>
<evidence type="ECO:0000256" key="4">
    <source>
        <dbReference type="ARBA" id="ARBA00005286"/>
    </source>
</evidence>
<name>A0A0W8CQB4_PHYNI</name>